<evidence type="ECO:0000259" key="2">
    <source>
        <dbReference type="Pfam" id="PF00652"/>
    </source>
</evidence>
<dbReference type="PROSITE" id="PS51257">
    <property type="entry name" value="PROKAR_LIPOPROTEIN"/>
    <property type="match status" value="1"/>
</dbReference>
<name>K1K3P6_9GAMM</name>
<comment type="caution">
    <text evidence="3">The sequence shown here is derived from an EMBL/GenBank/DDBJ whole genome shotgun (WGS) entry which is preliminary data.</text>
</comment>
<feature type="domain" description="Ricin B lectin" evidence="2">
    <location>
        <begin position="53"/>
        <end position="152"/>
    </location>
</feature>
<gene>
    <name evidence="3" type="ORF">HMPREF1171_03518</name>
</gene>
<dbReference type="PATRIC" id="fig|1073377.4.peg.3577"/>
<reference evidence="3 4" key="1">
    <citation type="submission" date="2012-06" db="EMBL/GenBank/DDBJ databases">
        <title>The Genome Sequence of Aeromonas hydrophila SSU.</title>
        <authorList>
            <consortium name="The Broad Institute Genome Sequencing Platform"/>
            <person name="Earl A."/>
            <person name="Ward D."/>
            <person name="Feldgarden M."/>
            <person name="Gevers D."/>
            <person name="Chopra A."/>
            <person name="Walker B."/>
            <person name="Young S.K."/>
            <person name="Zeng Q."/>
            <person name="Gargeya S."/>
            <person name="Fitzgerald M."/>
            <person name="Haas B."/>
            <person name="Abouelleil A."/>
            <person name="Alvarado L."/>
            <person name="Arachchi H.M."/>
            <person name="Berlin A.M."/>
            <person name="Chapman S.B."/>
            <person name="Goldberg J."/>
            <person name="Griggs A."/>
            <person name="Gujja S."/>
            <person name="Hansen M."/>
            <person name="Howarth C."/>
            <person name="Imamovic A."/>
            <person name="Larimer J."/>
            <person name="McCowan C."/>
            <person name="Montmayeur A."/>
            <person name="Murphy C."/>
            <person name="Neiman D."/>
            <person name="Pearson M."/>
            <person name="Priest M."/>
            <person name="Roberts A."/>
            <person name="Saif S."/>
            <person name="Shea T."/>
            <person name="Sisk P."/>
            <person name="Sykes S."/>
            <person name="Wortman J."/>
            <person name="Nusbaum C."/>
            <person name="Birren B."/>
        </authorList>
    </citation>
    <scope>NUCLEOTIDE SEQUENCE [LARGE SCALE GENOMIC DNA]</scope>
    <source>
        <strain evidence="3 4">SSU</strain>
    </source>
</reference>
<keyword evidence="4" id="KW-1185">Reference proteome</keyword>
<dbReference type="SUPFAM" id="SSF50370">
    <property type="entry name" value="Ricin B-like lectins"/>
    <property type="match status" value="1"/>
</dbReference>
<dbReference type="EMBL" id="AGWR01000033">
    <property type="protein sequence ID" value="EKB26479.1"/>
    <property type="molecule type" value="Genomic_DNA"/>
</dbReference>
<dbReference type="Proteomes" id="UP000005149">
    <property type="component" value="Unassembled WGS sequence"/>
</dbReference>
<sequence>MNNKISIFSCRPAVMAALLLGGCALKPPMDEVMNSMVSQSQSESASSLLLTYNGFCVGVAGQQAVTQVCGGKDTRSFEWALGELKMQETCLQARSGNELILAPCDGHAQWVWREDKLFNNKASRCLDVAGRRHTPNTPLRLAECYGGANQSFLVGGIE</sequence>
<dbReference type="Pfam" id="PF00652">
    <property type="entry name" value="Ricin_B_lectin"/>
    <property type="match status" value="1"/>
</dbReference>
<protein>
    <recommendedName>
        <fullName evidence="2">Ricin B lectin domain-containing protein</fullName>
    </recommendedName>
</protein>
<dbReference type="AlphaFoldDB" id="K1K3P6"/>
<organism evidence="3 4">
    <name type="scientific">Aeromonas dhakensis</name>
    <dbReference type="NCBI Taxonomy" id="196024"/>
    <lineage>
        <taxon>Bacteria</taxon>
        <taxon>Pseudomonadati</taxon>
        <taxon>Pseudomonadota</taxon>
        <taxon>Gammaproteobacteria</taxon>
        <taxon>Aeromonadales</taxon>
        <taxon>Aeromonadaceae</taxon>
        <taxon>Aeromonas</taxon>
    </lineage>
</organism>
<dbReference type="InterPro" id="IPR000772">
    <property type="entry name" value="Ricin_B_lectin"/>
</dbReference>
<dbReference type="RefSeq" id="WP_005307093.1">
    <property type="nucleotide sequence ID" value="NZ_JDWD01000207.1"/>
</dbReference>
<feature type="chain" id="PRO_5003846673" description="Ricin B lectin domain-containing protein" evidence="1">
    <location>
        <begin position="17"/>
        <end position="158"/>
    </location>
</feature>
<evidence type="ECO:0000313" key="3">
    <source>
        <dbReference type="EMBL" id="EKB26479.1"/>
    </source>
</evidence>
<dbReference type="Gene3D" id="2.80.10.50">
    <property type="match status" value="1"/>
</dbReference>
<evidence type="ECO:0000313" key="4">
    <source>
        <dbReference type="Proteomes" id="UP000005149"/>
    </source>
</evidence>
<keyword evidence="1" id="KW-0732">Signal</keyword>
<evidence type="ECO:0000256" key="1">
    <source>
        <dbReference type="SAM" id="SignalP"/>
    </source>
</evidence>
<feature type="signal peptide" evidence="1">
    <location>
        <begin position="1"/>
        <end position="16"/>
    </location>
</feature>
<accession>K1K3P6</accession>
<dbReference type="HOGENOM" id="CLU_1615518_0_0_6"/>
<dbReference type="InterPro" id="IPR035992">
    <property type="entry name" value="Ricin_B-like_lectins"/>
</dbReference>
<proteinExistence type="predicted"/>